<evidence type="ECO:0000313" key="2">
    <source>
        <dbReference type="Proteomes" id="UP001054945"/>
    </source>
</evidence>
<dbReference type="Proteomes" id="UP001054945">
    <property type="component" value="Unassembled WGS sequence"/>
</dbReference>
<name>A0AAV4PR16_CAEEX</name>
<comment type="caution">
    <text evidence="1">The sequence shown here is derived from an EMBL/GenBank/DDBJ whole genome shotgun (WGS) entry which is preliminary data.</text>
</comment>
<keyword evidence="2" id="KW-1185">Reference proteome</keyword>
<dbReference type="AlphaFoldDB" id="A0AAV4PR16"/>
<accession>A0AAV4PR16</accession>
<evidence type="ECO:0000313" key="1">
    <source>
        <dbReference type="EMBL" id="GIX99549.1"/>
    </source>
</evidence>
<sequence length="90" mass="10208">MPILKNAHKNRQPPLEMKYFQEWKLGTVFQKGNSLSAKKGSAAAVDASDRMHLEGGSFPPYLNPAEMLFVQGNHRAQTLRTAARYQIRHK</sequence>
<reference evidence="1 2" key="1">
    <citation type="submission" date="2021-06" db="EMBL/GenBank/DDBJ databases">
        <title>Caerostris extrusa draft genome.</title>
        <authorList>
            <person name="Kono N."/>
            <person name="Arakawa K."/>
        </authorList>
    </citation>
    <scope>NUCLEOTIDE SEQUENCE [LARGE SCALE GENOMIC DNA]</scope>
</reference>
<protein>
    <submittedName>
        <fullName evidence="1">Uncharacterized protein</fullName>
    </submittedName>
</protein>
<proteinExistence type="predicted"/>
<organism evidence="1 2">
    <name type="scientific">Caerostris extrusa</name>
    <name type="common">Bark spider</name>
    <name type="synonym">Caerostris bankana</name>
    <dbReference type="NCBI Taxonomy" id="172846"/>
    <lineage>
        <taxon>Eukaryota</taxon>
        <taxon>Metazoa</taxon>
        <taxon>Ecdysozoa</taxon>
        <taxon>Arthropoda</taxon>
        <taxon>Chelicerata</taxon>
        <taxon>Arachnida</taxon>
        <taxon>Araneae</taxon>
        <taxon>Araneomorphae</taxon>
        <taxon>Entelegynae</taxon>
        <taxon>Araneoidea</taxon>
        <taxon>Araneidae</taxon>
        <taxon>Caerostris</taxon>
    </lineage>
</organism>
<gene>
    <name evidence="1" type="ORF">CEXT_360251</name>
</gene>
<dbReference type="EMBL" id="BPLR01005061">
    <property type="protein sequence ID" value="GIX99549.1"/>
    <property type="molecule type" value="Genomic_DNA"/>
</dbReference>